<gene>
    <name evidence="4" type="ORF">A2U01_0004569</name>
</gene>
<evidence type="ECO:0000313" key="5">
    <source>
        <dbReference type="Proteomes" id="UP000265520"/>
    </source>
</evidence>
<protein>
    <submittedName>
        <fullName evidence="4">RNA recognition motif</fullName>
    </submittedName>
</protein>
<accession>A0A392M9D2</accession>
<dbReference type="InterPro" id="IPR012677">
    <property type="entry name" value="Nucleotide-bd_a/b_plait_sf"/>
</dbReference>
<feature type="region of interest" description="Disordered" evidence="2">
    <location>
        <begin position="349"/>
        <end position="376"/>
    </location>
</feature>
<dbReference type="InterPro" id="IPR000504">
    <property type="entry name" value="RRM_dom"/>
</dbReference>
<dbReference type="PROSITE" id="PS50102">
    <property type="entry name" value="RRM"/>
    <property type="match status" value="1"/>
</dbReference>
<dbReference type="EMBL" id="LXQA010005678">
    <property type="protein sequence ID" value="MCH83743.1"/>
    <property type="molecule type" value="Genomic_DNA"/>
</dbReference>
<keyword evidence="5" id="KW-1185">Reference proteome</keyword>
<dbReference type="Pfam" id="PF00076">
    <property type="entry name" value="RRM_1"/>
    <property type="match status" value="1"/>
</dbReference>
<evidence type="ECO:0000313" key="4">
    <source>
        <dbReference type="EMBL" id="MCH83743.1"/>
    </source>
</evidence>
<proteinExistence type="predicted"/>
<dbReference type="GO" id="GO:0003723">
    <property type="term" value="F:RNA binding"/>
    <property type="evidence" value="ECO:0007669"/>
    <property type="project" value="UniProtKB-UniRule"/>
</dbReference>
<evidence type="ECO:0000256" key="2">
    <source>
        <dbReference type="SAM" id="MobiDB-lite"/>
    </source>
</evidence>
<feature type="non-terminal residue" evidence="4">
    <location>
        <position position="1"/>
    </location>
</feature>
<sequence length="652" mass="72377">RKGKGYVHRMDQISTAFYYTNFPEEVGWGDLWKVFAKFGSVCDVFIPKKMDKWGRRFGFVKSKEVKDVEELSFKLEDVWWGNFKLRVNKARFRKGDKKTTSIPSQRRSVGYEVQVGDDLSFKSLPVGKEGKVGGRVDKDGMVVDEEGGRKKTRAVVMSDILPLELRIQEDTLCALKQSRVGFFKEAMDFQTFYNRLVMEGQYEVKATYMGGNMVLLQSSCEGQLEEVMDFNKHWWDQCFSKVVRWKPNMISESRVIWIQIYGLPLHAWEECSFKSVAGRFGVFLDFDDATVTKLRLDVARVKLRTVRRGMIDTVLQLKVLGVPYDVWVVEERCNCGDDRWCQEVEGDRLSNRSRGSSGEQAWKGDDGDLFSDGRTDSDRSESCHVLLGIEGENSCGVPAVAGEKVGVSPEVLFGQPVVEVMEEENLSAKVGVVGQVDGNGCCDLAGELCEVLGLKKVGPIEYLPFYVEKDVVVLGDKEFVPFPMDGGPTGLCVDGPIGPNGPLAAAHWNPFVEVEVDMLPDQGPTQVLGELDSASVAIFQDENFIQVDGDVARSGGNGFETRSDLSGSSKELPQLRVKSIINKGTKKPHSRTCPLMQQISSAVGSSRSRKEAAVSAVSQQSQSPPYNPPAIELQVVLPVQPSGIDHLLDLDG</sequence>
<feature type="region of interest" description="Disordered" evidence="2">
    <location>
        <begin position="601"/>
        <end position="626"/>
    </location>
</feature>
<dbReference type="SUPFAM" id="SSF54928">
    <property type="entry name" value="RNA-binding domain, RBD"/>
    <property type="match status" value="1"/>
</dbReference>
<comment type="caution">
    <text evidence="4">The sequence shown here is derived from an EMBL/GenBank/DDBJ whole genome shotgun (WGS) entry which is preliminary data.</text>
</comment>
<name>A0A392M9D2_9FABA</name>
<dbReference type="AlphaFoldDB" id="A0A392M9D2"/>
<evidence type="ECO:0000256" key="1">
    <source>
        <dbReference type="PROSITE-ProRule" id="PRU00176"/>
    </source>
</evidence>
<feature type="compositionally biased region" description="Basic and acidic residues" evidence="2">
    <location>
        <begin position="362"/>
        <end position="376"/>
    </location>
</feature>
<keyword evidence="1" id="KW-0694">RNA-binding</keyword>
<dbReference type="PANTHER" id="PTHR34427">
    <property type="entry name" value="DUF4283 DOMAIN PROTEIN"/>
    <property type="match status" value="1"/>
</dbReference>
<evidence type="ECO:0000259" key="3">
    <source>
        <dbReference type="PROSITE" id="PS50102"/>
    </source>
</evidence>
<dbReference type="PANTHER" id="PTHR34427:SF5">
    <property type="entry name" value="DUF4283 DOMAIN-CONTAINING PROTEIN"/>
    <property type="match status" value="1"/>
</dbReference>
<dbReference type="InterPro" id="IPR035979">
    <property type="entry name" value="RBD_domain_sf"/>
</dbReference>
<dbReference type="Gene3D" id="3.30.70.330">
    <property type="match status" value="1"/>
</dbReference>
<feature type="compositionally biased region" description="Low complexity" evidence="2">
    <location>
        <begin position="613"/>
        <end position="623"/>
    </location>
</feature>
<reference evidence="4 5" key="1">
    <citation type="journal article" date="2018" name="Front. Plant Sci.">
        <title>Red Clover (Trifolium pratense) and Zigzag Clover (T. medium) - A Picture of Genomic Similarities and Differences.</title>
        <authorList>
            <person name="Dluhosova J."/>
            <person name="Istvanek J."/>
            <person name="Nedelnik J."/>
            <person name="Repkova J."/>
        </authorList>
    </citation>
    <scope>NUCLEOTIDE SEQUENCE [LARGE SCALE GENOMIC DNA]</scope>
    <source>
        <strain evidence="5">cv. 10/8</strain>
        <tissue evidence="4">Leaf</tissue>
    </source>
</reference>
<feature type="domain" description="RRM" evidence="3">
    <location>
        <begin position="15"/>
        <end position="92"/>
    </location>
</feature>
<dbReference type="Proteomes" id="UP000265520">
    <property type="component" value="Unassembled WGS sequence"/>
</dbReference>
<organism evidence="4 5">
    <name type="scientific">Trifolium medium</name>
    <dbReference type="NCBI Taxonomy" id="97028"/>
    <lineage>
        <taxon>Eukaryota</taxon>
        <taxon>Viridiplantae</taxon>
        <taxon>Streptophyta</taxon>
        <taxon>Embryophyta</taxon>
        <taxon>Tracheophyta</taxon>
        <taxon>Spermatophyta</taxon>
        <taxon>Magnoliopsida</taxon>
        <taxon>eudicotyledons</taxon>
        <taxon>Gunneridae</taxon>
        <taxon>Pentapetalae</taxon>
        <taxon>rosids</taxon>
        <taxon>fabids</taxon>
        <taxon>Fabales</taxon>
        <taxon>Fabaceae</taxon>
        <taxon>Papilionoideae</taxon>
        <taxon>50 kb inversion clade</taxon>
        <taxon>NPAAA clade</taxon>
        <taxon>Hologalegina</taxon>
        <taxon>IRL clade</taxon>
        <taxon>Trifolieae</taxon>
        <taxon>Trifolium</taxon>
    </lineage>
</organism>